<dbReference type="Gene3D" id="1.10.287.130">
    <property type="match status" value="1"/>
</dbReference>
<dbReference type="PATRIC" id="fig|411473.3.peg.840"/>
<keyword evidence="3" id="KW-1185">Reference proteome</keyword>
<evidence type="ECO:0000313" key="2">
    <source>
        <dbReference type="EMBL" id="ERJ96607.1"/>
    </source>
</evidence>
<feature type="transmembrane region" description="Helical" evidence="1">
    <location>
        <begin position="219"/>
        <end position="241"/>
    </location>
</feature>
<accession>U2KWF5</accession>
<feature type="transmembrane region" description="Helical" evidence="1">
    <location>
        <begin position="74"/>
        <end position="91"/>
    </location>
</feature>
<gene>
    <name evidence="2" type="ORF">RUMCAL_01019</name>
</gene>
<dbReference type="Proteomes" id="UP000016662">
    <property type="component" value="Unassembled WGS sequence"/>
</dbReference>
<proteinExistence type="predicted"/>
<evidence type="ECO:0000313" key="3">
    <source>
        <dbReference type="Proteomes" id="UP000016662"/>
    </source>
</evidence>
<feature type="transmembrane region" description="Helical" evidence="1">
    <location>
        <begin position="40"/>
        <end position="62"/>
    </location>
</feature>
<dbReference type="AlphaFoldDB" id="U2KWF5"/>
<dbReference type="eggNOG" id="COG3290">
    <property type="taxonomic scope" value="Bacteria"/>
</dbReference>
<keyword evidence="1" id="KW-1133">Transmembrane helix</keyword>
<dbReference type="STRING" id="411473.RUMCAL_01019"/>
<feature type="transmembrane region" description="Helical" evidence="1">
    <location>
        <begin position="6"/>
        <end position="28"/>
    </location>
</feature>
<sequence>MSVTESIWAMVNLTLSALAVIWLTASYAKVAFQKTNKRANLLLLGYAAFLTICFFAVSYGVYGDVKYLILEKARSLYSLLFWTAILFYYIFAYRKQPLFKRIFHSIICGIAMAFSDIISVTLLTTFDFIAKTDFCSLILSDERWSHWYSFLGYIPTPVIYFTFLFFFRKVLQKRRLHLTFESTKQNLILLIFPIAQAAIIATFTIIIQQHKVLTSSPLILLMVGITFLLDMISSIFLFRFIQRLQNEERLTRKLQFFEKYETLSLQFQEQAAEVSRETAKLRHDFNNQMQVFFGLVTSNAIDDAKQFAAELEENFQNPELQLQYCDNEIINVILHQTAAKCAAKQIAFPVECDLPKALPFSKLDLCSLLMNPLQRAEQLVQTVSEAERSITCRLWEENGNFCFRVQNPKGPASVQPVPLDTAAQIANSYHGTLTLSEETGCEVTVQIPLS</sequence>
<protein>
    <recommendedName>
        <fullName evidence="4">Sensor histidine kinase NatK C-terminal domain-containing protein</fullName>
    </recommendedName>
</protein>
<keyword evidence="1" id="KW-0812">Transmembrane</keyword>
<feature type="transmembrane region" description="Helical" evidence="1">
    <location>
        <begin position="103"/>
        <end position="126"/>
    </location>
</feature>
<comment type="caution">
    <text evidence="2">The sequence shown here is derived from an EMBL/GenBank/DDBJ whole genome shotgun (WGS) entry which is preliminary data.</text>
</comment>
<evidence type="ECO:0008006" key="4">
    <source>
        <dbReference type="Google" id="ProtNLM"/>
    </source>
</evidence>
<dbReference type="RefSeq" id="WP_021682477.1">
    <property type="nucleotide sequence ID" value="NZ_KI260415.1"/>
</dbReference>
<dbReference type="OrthoDB" id="1852641at2"/>
<name>U2KWF5_9FIRM</name>
<dbReference type="EMBL" id="AWVF01000113">
    <property type="protein sequence ID" value="ERJ96607.1"/>
    <property type="molecule type" value="Genomic_DNA"/>
</dbReference>
<feature type="transmembrane region" description="Helical" evidence="1">
    <location>
        <begin position="146"/>
        <end position="167"/>
    </location>
</feature>
<keyword evidence="1" id="KW-0472">Membrane</keyword>
<feature type="transmembrane region" description="Helical" evidence="1">
    <location>
        <begin position="187"/>
        <end position="207"/>
    </location>
</feature>
<dbReference type="HOGENOM" id="CLU_608183_0_0_9"/>
<evidence type="ECO:0000256" key="1">
    <source>
        <dbReference type="SAM" id="Phobius"/>
    </source>
</evidence>
<organism evidence="2 3">
    <name type="scientific">Ruminococcus callidus ATCC 27760</name>
    <dbReference type="NCBI Taxonomy" id="411473"/>
    <lineage>
        <taxon>Bacteria</taxon>
        <taxon>Bacillati</taxon>
        <taxon>Bacillota</taxon>
        <taxon>Clostridia</taxon>
        <taxon>Eubacteriales</taxon>
        <taxon>Oscillospiraceae</taxon>
        <taxon>Ruminococcus</taxon>
    </lineage>
</organism>
<reference evidence="2 3" key="1">
    <citation type="submission" date="2013-07" db="EMBL/GenBank/DDBJ databases">
        <authorList>
            <person name="Weinstock G."/>
            <person name="Sodergren E."/>
            <person name="Wylie T."/>
            <person name="Fulton L."/>
            <person name="Fulton R."/>
            <person name="Fronick C."/>
            <person name="O'Laughlin M."/>
            <person name="Godfrey J."/>
            <person name="Miner T."/>
            <person name="Herter B."/>
            <person name="Appelbaum E."/>
            <person name="Cordes M."/>
            <person name="Lek S."/>
            <person name="Wollam A."/>
            <person name="Pepin K.H."/>
            <person name="Palsikar V.B."/>
            <person name="Mitreva M."/>
            <person name="Wilson R.K."/>
        </authorList>
    </citation>
    <scope>NUCLEOTIDE SEQUENCE [LARGE SCALE GENOMIC DNA]</scope>
    <source>
        <strain evidence="2 3">ATCC 27760</strain>
    </source>
</reference>